<accession>A0A1R2C5N8</accession>
<dbReference type="EMBL" id="MPUH01000274">
    <property type="protein sequence ID" value="OMJ84291.1"/>
    <property type="molecule type" value="Genomic_DNA"/>
</dbReference>
<gene>
    <name evidence="1" type="ORF">SteCoe_14638</name>
</gene>
<keyword evidence="2" id="KW-1185">Reference proteome</keyword>
<sequence length="187" mass="21778">MKRQVGSSCSKKINFIKENKKNLALLSKKNQKQARNRRSLSLSPPQVRVIPIKKEILKKKLIPKSQMPGFDFKLSLQDINHINTPLTYWISNEKSLYPKDCYSDTDCPPSPPKDILEVIEESSYETNKENFESPNNKNAIDQGTQVENSYIIDSGIYLRRSERLAKKKELKRKLLNTDFKCKRIKYN</sequence>
<evidence type="ECO:0000313" key="2">
    <source>
        <dbReference type="Proteomes" id="UP000187209"/>
    </source>
</evidence>
<reference evidence="1 2" key="1">
    <citation type="submission" date="2016-11" db="EMBL/GenBank/DDBJ databases">
        <title>The macronuclear genome of Stentor coeruleus: a giant cell with tiny introns.</title>
        <authorList>
            <person name="Slabodnick M."/>
            <person name="Ruby J.G."/>
            <person name="Reiff S.B."/>
            <person name="Swart E.C."/>
            <person name="Gosai S."/>
            <person name="Prabakaran S."/>
            <person name="Witkowska E."/>
            <person name="Larue G.E."/>
            <person name="Fisher S."/>
            <person name="Freeman R.M."/>
            <person name="Gunawardena J."/>
            <person name="Chu W."/>
            <person name="Stover N.A."/>
            <person name="Gregory B.D."/>
            <person name="Nowacki M."/>
            <person name="Derisi J."/>
            <person name="Roy S.W."/>
            <person name="Marshall W.F."/>
            <person name="Sood P."/>
        </authorList>
    </citation>
    <scope>NUCLEOTIDE SEQUENCE [LARGE SCALE GENOMIC DNA]</scope>
    <source>
        <strain evidence="1">WM001</strain>
    </source>
</reference>
<organism evidence="1 2">
    <name type="scientific">Stentor coeruleus</name>
    <dbReference type="NCBI Taxonomy" id="5963"/>
    <lineage>
        <taxon>Eukaryota</taxon>
        <taxon>Sar</taxon>
        <taxon>Alveolata</taxon>
        <taxon>Ciliophora</taxon>
        <taxon>Postciliodesmatophora</taxon>
        <taxon>Heterotrichea</taxon>
        <taxon>Heterotrichida</taxon>
        <taxon>Stentoridae</taxon>
        <taxon>Stentor</taxon>
    </lineage>
</organism>
<proteinExistence type="predicted"/>
<dbReference type="Proteomes" id="UP000187209">
    <property type="component" value="Unassembled WGS sequence"/>
</dbReference>
<protein>
    <submittedName>
        <fullName evidence="1">Uncharacterized protein</fullName>
    </submittedName>
</protein>
<name>A0A1R2C5N8_9CILI</name>
<dbReference type="AlphaFoldDB" id="A0A1R2C5N8"/>
<evidence type="ECO:0000313" key="1">
    <source>
        <dbReference type="EMBL" id="OMJ84291.1"/>
    </source>
</evidence>
<comment type="caution">
    <text evidence="1">The sequence shown here is derived from an EMBL/GenBank/DDBJ whole genome shotgun (WGS) entry which is preliminary data.</text>
</comment>